<protein>
    <submittedName>
        <fullName evidence="1">Uncharacterized protein</fullName>
    </submittedName>
</protein>
<proteinExistence type="predicted"/>
<sequence length="76" mass="9222">MTAWILYSWSYLRWVRDIESSSLFSFIIHEFLENKVSTLFIQHHVLENMVSLYLHELSEKEEILDGYEVYTQLFCV</sequence>
<dbReference type="EMBL" id="QSHO01000016">
    <property type="protein sequence ID" value="RHC14437.1"/>
    <property type="molecule type" value="Genomic_DNA"/>
</dbReference>
<dbReference type="Proteomes" id="UP000283513">
    <property type="component" value="Unassembled WGS sequence"/>
</dbReference>
<name>A0A415NUV4_9FIRM</name>
<gene>
    <name evidence="1" type="ORF">DW856_15645</name>
</gene>
<evidence type="ECO:0000313" key="2">
    <source>
        <dbReference type="Proteomes" id="UP000283513"/>
    </source>
</evidence>
<dbReference type="AlphaFoldDB" id="A0A415NUV4"/>
<evidence type="ECO:0000313" key="1">
    <source>
        <dbReference type="EMBL" id="RHC14437.1"/>
    </source>
</evidence>
<accession>A0A415NUV4</accession>
<reference evidence="1 2" key="1">
    <citation type="submission" date="2018-08" db="EMBL/GenBank/DDBJ databases">
        <title>A genome reference for cultivated species of the human gut microbiota.</title>
        <authorList>
            <person name="Zou Y."/>
            <person name="Xue W."/>
            <person name="Luo G."/>
        </authorList>
    </citation>
    <scope>NUCLEOTIDE SEQUENCE [LARGE SCALE GENOMIC DNA]</scope>
    <source>
        <strain evidence="1 2">AM37-1AC</strain>
    </source>
</reference>
<organism evidence="1 2">
    <name type="scientific">Roseburia intestinalis</name>
    <dbReference type="NCBI Taxonomy" id="166486"/>
    <lineage>
        <taxon>Bacteria</taxon>
        <taxon>Bacillati</taxon>
        <taxon>Bacillota</taxon>
        <taxon>Clostridia</taxon>
        <taxon>Lachnospirales</taxon>
        <taxon>Lachnospiraceae</taxon>
        <taxon>Roseburia</taxon>
    </lineage>
</organism>
<comment type="caution">
    <text evidence="1">The sequence shown here is derived from an EMBL/GenBank/DDBJ whole genome shotgun (WGS) entry which is preliminary data.</text>
</comment>